<feature type="domain" description="Transglycosylase SLT" evidence="4">
    <location>
        <begin position="497"/>
        <end position="599"/>
    </location>
</feature>
<accession>A0ABT8DTH5</accession>
<dbReference type="PANTHER" id="PTHR37423">
    <property type="entry name" value="SOLUBLE LYTIC MUREIN TRANSGLYCOSYLASE-RELATED"/>
    <property type="match status" value="1"/>
</dbReference>
<feature type="signal peptide" evidence="3">
    <location>
        <begin position="1"/>
        <end position="16"/>
    </location>
</feature>
<comment type="similarity">
    <text evidence="1">Belongs to the transglycosylase Slt family.</text>
</comment>
<keyword evidence="6" id="KW-1185">Reference proteome</keyword>
<protein>
    <submittedName>
        <fullName evidence="5">Transglycosylase SLT domain-containing protein</fullName>
    </submittedName>
</protein>
<keyword evidence="2 3" id="KW-0732">Signal</keyword>
<dbReference type="EMBL" id="JAUHHC010000003">
    <property type="protein sequence ID" value="MDN3921366.1"/>
    <property type="molecule type" value="Genomic_DNA"/>
</dbReference>
<dbReference type="Pfam" id="PF01464">
    <property type="entry name" value="SLT"/>
    <property type="match status" value="1"/>
</dbReference>
<evidence type="ECO:0000313" key="5">
    <source>
        <dbReference type="EMBL" id="MDN3921366.1"/>
    </source>
</evidence>
<reference evidence="5 6" key="1">
    <citation type="submission" date="2023-06" db="EMBL/GenBank/DDBJ databases">
        <title>Pelomonas sp. PFR6 16S ribosomal RNA gene Genome sequencing and assembly.</title>
        <authorList>
            <person name="Woo H."/>
        </authorList>
    </citation>
    <scope>NUCLEOTIDE SEQUENCE [LARGE SCALE GENOMIC DNA]</scope>
    <source>
        <strain evidence="5 6">PFR6</strain>
    </source>
</reference>
<comment type="caution">
    <text evidence="5">The sequence shown here is derived from an EMBL/GenBank/DDBJ whole genome shotgun (WGS) entry which is preliminary data.</text>
</comment>
<dbReference type="PANTHER" id="PTHR37423:SF5">
    <property type="entry name" value="SOLUBLE LYTIC MUREIN TRANSGLYCOSYLASE"/>
    <property type="match status" value="1"/>
</dbReference>
<dbReference type="InterPro" id="IPR023346">
    <property type="entry name" value="Lysozyme-like_dom_sf"/>
</dbReference>
<dbReference type="CDD" id="cd13401">
    <property type="entry name" value="Slt70-like"/>
    <property type="match status" value="1"/>
</dbReference>
<name>A0ABT8DTH5_9BURK</name>
<evidence type="ECO:0000256" key="1">
    <source>
        <dbReference type="ARBA" id="ARBA00007734"/>
    </source>
</evidence>
<dbReference type="SUPFAM" id="SSF53955">
    <property type="entry name" value="Lysozyme-like"/>
    <property type="match status" value="1"/>
</dbReference>
<dbReference type="SUPFAM" id="SSF48435">
    <property type="entry name" value="Bacterial muramidases"/>
    <property type="match status" value="1"/>
</dbReference>
<dbReference type="InterPro" id="IPR008939">
    <property type="entry name" value="Lytic_TGlycosylase_superhlx_U"/>
</dbReference>
<feature type="chain" id="PRO_5047296025" evidence="3">
    <location>
        <begin position="17"/>
        <end position="667"/>
    </location>
</feature>
<organism evidence="5 6">
    <name type="scientific">Roseateles violae</name>
    <dbReference type="NCBI Taxonomy" id="3058042"/>
    <lineage>
        <taxon>Bacteria</taxon>
        <taxon>Pseudomonadati</taxon>
        <taxon>Pseudomonadota</taxon>
        <taxon>Betaproteobacteria</taxon>
        <taxon>Burkholderiales</taxon>
        <taxon>Sphaerotilaceae</taxon>
        <taxon>Roseateles</taxon>
    </lineage>
</organism>
<gene>
    <name evidence="5" type="ORF">QWJ38_13815</name>
</gene>
<sequence>MSALLSLGLLGTPAQAQISTATAPAQAASPDLAVEAREALRQKDRKRLAELNQAAQQQRHPLAAWIDYWELGLRLAEVSQPEVEAFYARWPGSYVEDRMRNDWLLELGRRRDWKNFAADYPRFQMRDDREVLCYALLTEHLAGKKVLEQARSTWLAQRDGDDGCQLLASTLFDAKLLTPGDVWLKLRLAIENQRPRAAKQAAALFDRPVELAVAEIQDNAGKYLSRKARTGKRTQAELTTLALLRVAANDPDQAAALLKSRWERQLPADLAAWAWGQVGRSAAFRLQADASEHYEYALKLHGKGARQPEWSEDTIAWAVRSALRGERWSQALRAIKLFGAAEQRDPTWQYWQARALLATAAEGPPGEAIRAEARGLLQPLVSPMTFYGRLAADELGQALTLPAAPAALTPAEREQARAHPGLRRALLLMSLELRNEGVREWNFSLRGMGDRELLAAAQEACEREIWDRCINSSDRTRHEIDLAQRYPTPFRKELLAKAREVGIDPAYVYGLIRQESRFVLDARSHVGASGLMQVMPATAKWTAKKVGIAYSPALMTDRDFNLTIGASYLKLALDDFGGSMALAAAAYNAGPSRPRRWREGPLLDAAIWTENIPFNETRDYVKKVLLNTTIYSQLLGAEGPGIHLRTRLGRQIGPRASGADLVPAEQP</sequence>
<evidence type="ECO:0000256" key="3">
    <source>
        <dbReference type="SAM" id="SignalP"/>
    </source>
</evidence>
<dbReference type="Gene3D" id="1.25.20.10">
    <property type="entry name" value="Bacterial muramidases"/>
    <property type="match status" value="1"/>
</dbReference>
<dbReference type="InterPro" id="IPR008258">
    <property type="entry name" value="Transglycosylase_SLT_dom_1"/>
</dbReference>
<dbReference type="Gene3D" id="1.10.530.10">
    <property type="match status" value="1"/>
</dbReference>
<proteinExistence type="inferred from homology"/>
<evidence type="ECO:0000259" key="4">
    <source>
        <dbReference type="Pfam" id="PF01464"/>
    </source>
</evidence>
<dbReference type="RefSeq" id="WP_290359664.1">
    <property type="nucleotide sequence ID" value="NZ_JAUHHC010000003.1"/>
</dbReference>
<evidence type="ECO:0000256" key="2">
    <source>
        <dbReference type="ARBA" id="ARBA00022729"/>
    </source>
</evidence>
<evidence type="ECO:0000313" key="6">
    <source>
        <dbReference type="Proteomes" id="UP001228044"/>
    </source>
</evidence>
<dbReference type="Proteomes" id="UP001228044">
    <property type="component" value="Unassembled WGS sequence"/>
</dbReference>